<evidence type="ECO:0000256" key="1">
    <source>
        <dbReference type="ARBA" id="ARBA00004173"/>
    </source>
</evidence>
<dbReference type="PANTHER" id="PTHR23354:SF62">
    <property type="entry name" value="MUSTARD, ISOFORM V"/>
    <property type="match status" value="1"/>
</dbReference>
<reference evidence="8" key="1">
    <citation type="submission" date="2023-02" db="EMBL/GenBank/DDBJ databases">
        <authorList>
            <person name="Palmer J.M."/>
        </authorList>
    </citation>
    <scope>NUCLEOTIDE SEQUENCE</scope>
    <source>
        <strain evidence="8">FW57</strain>
    </source>
</reference>
<dbReference type="SMART" id="SM00584">
    <property type="entry name" value="TLDc"/>
    <property type="match status" value="1"/>
</dbReference>
<gene>
    <name evidence="8" type="ORF">NEMBOFW57_010486</name>
</gene>
<feature type="domain" description="TLDc" evidence="7">
    <location>
        <begin position="137"/>
        <end position="371"/>
    </location>
</feature>
<evidence type="ECO:0000256" key="4">
    <source>
        <dbReference type="ARBA" id="ARBA00037112"/>
    </source>
</evidence>
<comment type="similarity">
    <text evidence="2">Belongs to the OXR1 family.</text>
</comment>
<feature type="region of interest" description="Disordered" evidence="6">
    <location>
        <begin position="263"/>
        <end position="295"/>
    </location>
</feature>
<comment type="caution">
    <text evidence="8">The sequence shown here is derived from an EMBL/GenBank/DDBJ whole genome shotgun (WGS) entry which is preliminary data.</text>
</comment>
<protein>
    <recommendedName>
        <fullName evidence="5">Oxidation resistance protein 1</fullName>
    </recommendedName>
</protein>
<feature type="region of interest" description="Disordered" evidence="6">
    <location>
        <begin position="1"/>
        <end position="50"/>
    </location>
</feature>
<keyword evidence="3" id="KW-0496">Mitochondrion</keyword>
<evidence type="ECO:0000256" key="2">
    <source>
        <dbReference type="ARBA" id="ARBA00009540"/>
    </source>
</evidence>
<accession>A0AAD4EN66</accession>
<organism evidence="8 9">
    <name type="scientific">Staphylotrichum longicolle</name>
    <dbReference type="NCBI Taxonomy" id="669026"/>
    <lineage>
        <taxon>Eukaryota</taxon>
        <taxon>Fungi</taxon>
        <taxon>Dikarya</taxon>
        <taxon>Ascomycota</taxon>
        <taxon>Pezizomycotina</taxon>
        <taxon>Sordariomycetes</taxon>
        <taxon>Sordariomycetidae</taxon>
        <taxon>Sordariales</taxon>
        <taxon>Chaetomiaceae</taxon>
        <taxon>Staphylotrichum</taxon>
    </lineage>
</organism>
<evidence type="ECO:0000256" key="6">
    <source>
        <dbReference type="SAM" id="MobiDB-lite"/>
    </source>
</evidence>
<dbReference type="GO" id="GO:0005634">
    <property type="term" value="C:nucleus"/>
    <property type="evidence" value="ECO:0007669"/>
    <property type="project" value="TreeGrafter"/>
</dbReference>
<dbReference type="EMBL" id="JAHCVI010000006">
    <property type="protein sequence ID" value="KAG7284125.1"/>
    <property type="molecule type" value="Genomic_DNA"/>
</dbReference>
<dbReference type="PANTHER" id="PTHR23354">
    <property type="entry name" value="NUCLEOLAR PROTEIN 7/ESTROGEN RECEPTOR COACTIVATOR-RELATED"/>
    <property type="match status" value="1"/>
</dbReference>
<dbReference type="AlphaFoldDB" id="A0AAD4EN66"/>
<proteinExistence type="inferred from homology"/>
<dbReference type="PROSITE" id="PS51886">
    <property type="entry name" value="TLDC"/>
    <property type="match status" value="1"/>
</dbReference>
<dbReference type="Proteomes" id="UP001197093">
    <property type="component" value="Unassembled WGS sequence"/>
</dbReference>
<evidence type="ECO:0000256" key="5">
    <source>
        <dbReference type="ARBA" id="ARBA00040604"/>
    </source>
</evidence>
<dbReference type="GO" id="GO:0005739">
    <property type="term" value="C:mitochondrion"/>
    <property type="evidence" value="ECO:0007669"/>
    <property type="project" value="UniProtKB-SubCell"/>
</dbReference>
<feature type="compositionally biased region" description="Low complexity" evidence="6">
    <location>
        <begin position="31"/>
        <end position="50"/>
    </location>
</feature>
<evidence type="ECO:0000313" key="9">
    <source>
        <dbReference type="Proteomes" id="UP001197093"/>
    </source>
</evidence>
<sequence length="372" mass="39474">MAFYASNHNRPLRARHSPELDVSPASSPSLGTVTPPGGAPSPSSSTFLSSSVSSLWGGLKRRFSSEPFPSAPTPPGLPHARTFQPDGGEKSSSNGVDGVYTPPHLLHPHRTASPMRPPPLEPLQLVGFSEETSQGARLLTAPIAEEIRIMVPARLGIVDEWRLVYSLEEDGASLATLYEKCAAYQGRRVGFVLVVKDCEGGLFGAYLSDYPHPAPKYFGTGECFLWRASLLAPLPPPPSAIDDSPSSNSNLRTTTIAAPATTAASLPPPLLNNNSSSKPPSRAPTPLGSGGGMPQQSIRFKAFPYSGINEYYMLCEAHFLSLGAGDGKYGLWLDDSLERGVSATSQTFGNEPLSDEGEKFGVLGVEVWVIGG</sequence>
<evidence type="ECO:0000313" key="8">
    <source>
        <dbReference type="EMBL" id="KAG7284125.1"/>
    </source>
</evidence>
<dbReference type="Pfam" id="PF07534">
    <property type="entry name" value="TLD"/>
    <property type="match status" value="2"/>
</dbReference>
<comment type="function">
    <text evidence="4">May be involved in protection from oxidative damage.</text>
</comment>
<feature type="compositionally biased region" description="Low complexity" evidence="6">
    <location>
        <begin position="263"/>
        <end position="280"/>
    </location>
</feature>
<evidence type="ECO:0000256" key="3">
    <source>
        <dbReference type="ARBA" id="ARBA00023128"/>
    </source>
</evidence>
<dbReference type="GO" id="GO:0006979">
    <property type="term" value="P:response to oxidative stress"/>
    <property type="evidence" value="ECO:0007669"/>
    <property type="project" value="TreeGrafter"/>
</dbReference>
<name>A0AAD4EN66_9PEZI</name>
<keyword evidence="9" id="KW-1185">Reference proteome</keyword>
<feature type="region of interest" description="Disordered" evidence="6">
    <location>
        <begin position="64"/>
        <end position="115"/>
    </location>
</feature>
<comment type="subcellular location">
    <subcellularLocation>
        <location evidence="1">Mitochondrion</location>
    </subcellularLocation>
</comment>
<evidence type="ECO:0000259" key="7">
    <source>
        <dbReference type="PROSITE" id="PS51886"/>
    </source>
</evidence>
<dbReference type="InterPro" id="IPR006571">
    <property type="entry name" value="TLDc_dom"/>
</dbReference>